<dbReference type="SMART" id="SM00709">
    <property type="entry name" value="Zpr1"/>
    <property type="match status" value="2"/>
</dbReference>
<dbReference type="Pfam" id="PF22794">
    <property type="entry name" value="jr-ZPR1"/>
    <property type="match status" value="2"/>
</dbReference>
<keyword evidence="2" id="KW-0479">Metal-binding</keyword>
<dbReference type="Gene3D" id="2.60.120.1040">
    <property type="entry name" value="ZPR1, A/B domain"/>
    <property type="match status" value="2"/>
</dbReference>
<evidence type="ECO:0000259" key="6">
    <source>
        <dbReference type="SMART" id="SM00709"/>
    </source>
</evidence>
<dbReference type="PANTHER" id="PTHR10876">
    <property type="entry name" value="ZINC FINGER PROTEIN ZPR1"/>
    <property type="match status" value="1"/>
</dbReference>
<evidence type="ECO:0000313" key="8">
    <source>
        <dbReference type="Proteomes" id="UP001148838"/>
    </source>
</evidence>
<dbReference type="Pfam" id="PF03367">
    <property type="entry name" value="Zn_ribbon_ZPR1"/>
    <property type="match status" value="2"/>
</dbReference>
<dbReference type="InterPro" id="IPR040141">
    <property type="entry name" value="ZPR1"/>
</dbReference>
<keyword evidence="3" id="KW-0863">Zinc-finger</keyword>
<dbReference type="Proteomes" id="UP001148838">
    <property type="component" value="Unassembled WGS sequence"/>
</dbReference>
<evidence type="ECO:0000256" key="5">
    <source>
        <dbReference type="SAM" id="MobiDB-lite"/>
    </source>
</evidence>
<dbReference type="InterPro" id="IPR004457">
    <property type="entry name" value="Znf_ZPR1"/>
</dbReference>
<dbReference type="PANTHER" id="PTHR10876:SF0">
    <property type="entry name" value="ZINC FINGER PROTEIN ZPR1"/>
    <property type="match status" value="1"/>
</dbReference>
<evidence type="ECO:0000256" key="2">
    <source>
        <dbReference type="ARBA" id="ARBA00022723"/>
    </source>
</evidence>
<dbReference type="InterPro" id="IPR042451">
    <property type="entry name" value="ZPR1_A/B_dom"/>
</dbReference>
<dbReference type="NCBIfam" id="TIGR00310">
    <property type="entry name" value="ZPR1_znf"/>
    <property type="match status" value="2"/>
</dbReference>
<sequence>MENTKSKASTDPIFRNLTADDPDPETTEIESLCVNCGENGTTRVLLTKIPFYKEVVLMSFECEHCGFKNNEIQPGGKVDEKGIRITLTVEKEQDLNRQVVKSDYTSVRIVEVDFEIPAQSQRGEVTTVEGVIDRAITGLEQDQPLRRIQDSATAEQIDGFLTKLKRLKSIESPFTVVFEDISGNSFVENPRAPQNDPRVDIVRFTRNKDQDHLLGIYSSNEIGVEPKETGLLKKIEEGDFTLEDLHGEVLQFQTPCPNCGTECSTNMKLTSILCDFWEVVIMATNCEECGHRSNEVKSSGCIEPKGIRIAVKVTSRDDFTRDVLKSETCSLEIPELDLTVGPFALGGRFTTVEGLLVAMKDQLISQGAMFVDSADAETKKRVLKFTAELRSYNTSKSDVPDLLFSTSIDDFRDLSDLQLFTEPEPDPGLSIVKYERTHAHNEELGLNDMKLRTTKQTIIGSQVHRK</sequence>
<dbReference type="InterPro" id="IPR056180">
    <property type="entry name" value="ZPR1_jr_dom"/>
</dbReference>
<reference evidence="7 8" key="1">
    <citation type="journal article" date="2022" name="Allergy">
        <title>Genome assembly and annotation of Periplaneta americana reveal a comprehensive cockroach allergen profile.</title>
        <authorList>
            <person name="Wang L."/>
            <person name="Xiong Q."/>
            <person name="Saelim N."/>
            <person name="Wang L."/>
            <person name="Nong W."/>
            <person name="Wan A.T."/>
            <person name="Shi M."/>
            <person name="Liu X."/>
            <person name="Cao Q."/>
            <person name="Hui J.H.L."/>
            <person name="Sookrung N."/>
            <person name="Leung T.F."/>
            <person name="Tungtrongchitr A."/>
            <person name="Tsui S.K.W."/>
        </authorList>
    </citation>
    <scope>NUCLEOTIDE SEQUENCE [LARGE SCALE GENOMIC DNA]</scope>
    <source>
        <strain evidence="7">PWHHKU_190912</strain>
    </source>
</reference>
<protein>
    <recommendedName>
        <fullName evidence="6">Zinc finger ZPR1-type domain-containing protein</fullName>
    </recommendedName>
</protein>
<evidence type="ECO:0000256" key="1">
    <source>
        <dbReference type="ARBA" id="ARBA00008354"/>
    </source>
</evidence>
<gene>
    <name evidence="7" type="ORF">ANN_01849</name>
</gene>
<evidence type="ECO:0000313" key="7">
    <source>
        <dbReference type="EMBL" id="KAJ4450425.1"/>
    </source>
</evidence>
<comment type="similarity">
    <text evidence="1">Belongs to the ZPR1 family.</text>
</comment>
<feature type="domain" description="Zinc finger ZPR1-type" evidence="6">
    <location>
        <begin position="254"/>
        <end position="401"/>
    </location>
</feature>
<feature type="domain" description="Zinc finger ZPR1-type" evidence="6">
    <location>
        <begin position="31"/>
        <end position="189"/>
    </location>
</feature>
<feature type="region of interest" description="Disordered" evidence="5">
    <location>
        <begin position="1"/>
        <end position="23"/>
    </location>
</feature>
<keyword evidence="8" id="KW-1185">Reference proteome</keyword>
<accession>A0ABQ8TXP7</accession>
<name>A0ABQ8TXP7_PERAM</name>
<proteinExistence type="inferred from homology"/>
<organism evidence="7 8">
    <name type="scientific">Periplaneta americana</name>
    <name type="common">American cockroach</name>
    <name type="synonym">Blatta americana</name>
    <dbReference type="NCBI Taxonomy" id="6978"/>
    <lineage>
        <taxon>Eukaryota</taxon>
        <taxon>Metazoa</taxon>
        <taxon>Ecdysozoa</taxon>
        <taxon>Arthropoda</taxon>
        <taxon>Hexapoda</taxon>
        <taxon>Insecta</taxon>
        <taxon>Pterygota</taxon>
        <taxon>Neoptera</taxon>
        <taxon>Polyneoptera</taxon>
        <taxon>Dictyoptera</taxon>
        <taxon>Blattodea</taxon>
        <taxon>Blattoidea</taxon>
        <taxon>Blattidae</taxon>
        <taxon>Blattinae</taxon>
        <taxon>Periplaneta</taxon>
    </lineage>
</organism>
<dbReference type="EMBL" id="JAJSOF020000003">
    <property type="protein sequence ID" value="KAJ4450425.1"/>
    <property type="molecule type" value="Genomic_DNA"/>
</dbReference>
<evidence type="ECO:0000256" key="3">
    <source>
        <dbReference type="ARBA" id="ARBA00022771"/>
    </source>
</evidence>
<keyword evidence="4" id="KW-0862">Zinc</keyword>
<evidence type="ECO:0000256" key="4">
    <source>
        <dbReference type="ARBA" id="ARBA00022833"/>
    </source>
</evidence>
<comment type="caution">
    <text evidence="7">The sequence shown here is derived from an EMBL/GenBank/DDBJ whole genome shotgun (WGS) entry which is preliminary data.</text>
</comment>
<dbReference type="Gene3D" id="2.20.25.420">
    <property type="entry name" value="ZPR1, zinc finger domain"/>
    <property type="match status" value="2"/>
</dbReference>
<dbReference type="InterPro" id="IPR042452">
    <property type="entry name" value="ZPR1_Znf1/2"/>
</dbReference>